<dbReference type="eggNOG" id="ENOG502QVP8">
    <property type="taxonomic scope" value="Eukaryota"/>
</dbReference>
<keyword evidence="2" id="KW-1185">Reference proteome</keyword>
<keyword evidence="1" id="KW-0808">Transferase</keyword>
<dbReference type="InterPro" id="IPR051283">
    <property type="entry name" value="Sec_Metabolite_Acyltrans"/>
</dbReference>
<organism evidence="2 3">
    <name type="scientific">Cicer arietinum</name>
    <name type="common">Chickpea</name>
    <name type="synonym">Garbanzo</name>
    <dbReference type="NCBI Taxonomy" id="3827"/>
    <lineage>
        <taxon>Eukaryota</taxon>
        <taxon>Viridiplantae</taxon>
        <taxon>Streptophyta</taxon>
        <taxon>Embryophyta</taxon>
        <taxon>Tracheophyta</taxon>
        <taxon>Spermatophyta</taxon>
        <taxon>Magnoliopsida</taxon>
        <taxon>eudicotyledons</taxon>
        <taxon>Gunneridae</taxon>
        <taxon>Pentapetalae</taxon>
        <taxon>rosids</taxon>
        <taxon>fabids</taxon>
        <taxon>Fabales</taxon>
        <taxon>Fabaceae</taxon>
        <taxon>Papilionoideae</taxon>
        <taxon>50 kb inversion clade</taxon>
        <taxon>NPAAA clade</taxon>
        <taxon>Hologalegina</taxon>
        <taxon>IRL clade</taxon>
        <taxon>Cicereae</taxon>
        <taxon>Cicer</taxon>
    </lineage>
</organism>
<proteinExistence type="predicted"/>
<name>A0A1S2YSB6_CICAR</name>
<dbReference type="KEGG" id="cam:101498451"/>
<dbReference type="Gene3D" id="3.30.559.10">
    <property type="entry name" value="Chloramphenicol acetyltransferase-like domain"/>
    <property type="match status" value="2"/>
</dbReference>
<dbReference type="OrthoDB" id="1862401at2759"/>
<dbReference type="PANTHER" id="PTHR31896">
    <property type="entry name" value="FAMILY REGULATORY PROTEIN, PUTATIVE (AFU_ORTHOLOGUE AFUA_3G14730)-RELATED"/>
    <property type="match status" value="1"/>
</dbReference>
<evidence type="ECO:0000313" key="2">
    <source>
        <dbReference type="Proteomes" id="UP000087171"/>
    </source>
</evidence>
<sequence length="451" mass="50116">MAPIEIISTTTIQAPSNINTNSTQKIHLTPWDLFCLPVEIDQKGLLFHNPQNTKDTLNQINHLKNTLSSTLAFFPSLTGRLIINHHQEDDNNNNNTTSCFILCNNVGALFIHALAQNTSVSDILKPNYVPSIVHSFFPLNKVRNYEGTSKPLLAIQVTELVDGIFIGVSINHVVVDGNSLWHFINSWAEISRGFHQPSKLPTLNRWFYDGTIETPIKFSFAKDEKQNIEIENSGFVPELPRERIFHFTKEKIAKLKSKANEEANTNKISSLQALLTHLWQAMIRCQNIDPEEEIMYSLPIGVRGRTVPPLPENYFGNALEVGVVKVKAKELLVEGGFGKVALEMNKVIGSHCGDNVKRNYECWVKNPVLLQSGALSSVKALATSSSPRFDVYGNDFGWGKPVAVRGGGGNRSDGTITLFSGLEEGSIDVEVCLSYHILEAMGNLPQFIHVL</sequence>
<protein>
    <submittedName>
        <fullName evidence="3">Uncharacterized acetyltransferase At3g50280-like</fullName>
    </submittedName>
</protein>
<reference evidence="3" key="2">
    <citation type="submission" date="2025-08" db="UniProtKB">
        <authorList>
            <consortium name="RefSeq"/>
        </authorList>
    </citation>
    <scope>IDENTIFICATION</scope>
    <source>
        <tissue evidence="3">Etiolated seedlings</tissue>
    </source>
</reference>
<dbReference type="GeneID" id="101498451"/>
<dbReference type="Proteomes" id="UP000087171">
    <property type="component" value="Chromosome Ca7"/>
</dbReference>
<dbReference type="Pfam" id="PF02458">
    <property type="entry name" value="Transferase"/>
    <property type="match status" value="1"/>
</dbReference>
<evidence type="ECO:0000256" key="1">
    <source>
        <dbReference type="ARBA" id="ARBA00022679"/>
    </source>
</evidence>
<dbReference type="PANTHER" id="PTHR31896:SF43">
    <property type="entry name" value="PROTEIN ENHANCED PSEUDOMONAS SUSCEPTIBILITY 1"/>
    <property type="match status" value="1"/>
</dbReference>
<dbReference type="RefSeq" id="XP_004509127.1">
    <property type="nucleotide sequence ID" value="XM_004509070.2"/>
</dbReference>
<accession>A0A1S2YSB6</accession>
<dbReference type="PaxDb" id="3827-XP_004509127.1"/>
<gene>
    <name evidence="3" type="primary">LOC101498451</name>
</gene>
<dbReference type="AlphaFoldDB" id="A0A1S2YSB6"/>
<evidence type="ECO:0000313" key="3">
    <source>
        <dbReference type="RefSeq" id="XP_004509127.1"/>
    </source>
</evidence>
<dbReference type="GO" id="GO:0016740">
    <property type="term" value="F:transferase activity"/>
    <property type="evidence" value="ECO:0007669"/>
    <property type="project" value="UniProtKB-KW"/>
</dbReference>
<reference evidence="2" key="1">
    <citation type="journal article" date="2013" name="Nat. Biotechnol.">
        <title>Draft genome sequence of chickpea (Cicer arietinum) provides a resource for trait improvement.</title>
        <authorList>
            <person name="Varshney R.K."/>
            <person name="Song C."/>
            <person name="Saxena R.K."/>
            <person name="Azam S."/>
            <person name="Yu S."/>
            <person name="Sharpe A.G."/>
            <person name="Cannon S."/>
            <person name="Baek J."/>
            <person name="Rosen B.D."/>
            <person name="Tar'an B."/>
            <person name="Millan T."/>
            <person name="Zhang X."/>
            <person name="Ramsay L.D."/>
            <person name="Iwata A."/>
            <person name="Wang Y."/>
            <person name="Nelson W."/>
            <person name="Farmer A.D."/>
            <person name="Gaur P.M."/>
            <person name="Soderlund C."/>
            <person name="Penmetsa R.V."/>
            <person name="Xu C."/>
            <person name="Bharti A.K."/>
            <person name="He W."/>
            <person name="Winter P."/>
            <person name="Zhao S."/>
            <person name="Hane J.K."/>
            <person name="Carrasquilla-Garcia N."/>
            <person name="Condie J.A."/>
            <person name="Upadhyaya H.D."/>
            <person name="Luo M.C."/>
            <person name="Thudi M."/>
            <person name="Gowda C.L."/>
            <person name="Singh N.P."/>
            <person name="Lichtenzveig J."/>
            <person name="Gali K.K."/>
            <person name="Rubio J."/>
            <person name="Nadarajan N."/>
            <person name="Dolezel J."/>
            <person name="Bansal K.C."/>
            <person name="Xu X."/>
            <person name="Edwards D."/>
            <person name="Zhang G."/>
            <person name="Kahl G."/>
            <person name="Gil J."/>
            <person name="Singh K.B."/>
            <person name="Datta S.K."/>
            <person name="Jackson S.A."/>
            <person name="Wang J."/>
            <person name="Cook D.R."/>
        </authorList>
    </citation>
    <scope>NUCLEOTIDE SEQUENCE [LARGE SCALE GENOMIC DNA]</scope>
    <source>
        <strain evidence="2">cv. CDC Frontier</strain>
    </source>
</reference>
<dbReference type="InterPro" id="IPR023213">
    <property type="entry name" value="CAT-like_dom_sf"/>
</dbReference>